<keyword evidence="6" id="KW-1015">Disulfide bond</keyword>
<dbReference type="InterPro" id="IPR003599">
    <property type="entry name" value="Ig_sub"/>
</dbReference>
<dbReference type="PANTHER" id="PTHR19433">
    <property type="entry name" value="T-CELL RECEPTOR ALPHA CHAIN V REGION-RELATED"/>
    <property type="match status" value="1"/>
</dbReference>
<dbReference type="SUPFAM" id="SSF48726">
    <property type="entry name" value="Immunoglobulin"/>
    <property type="match status" value="1"/>
</dbReference>
<dbReference type="OrthoDB" id="8871851at2759"/>
<evidence type="ECO:0000256" key="8">
    <source>
        <dbReference type="SAM" id="Phobius"/>
    </source>
</evidence>
<feature type="domain" description="Ig-like" evidence="9">
    <location>
        <begin position="79"/>
        <end position="158"/>
    </location>
</feature>
<reference evidence="10" key="2">
    <citation type="submission" date="2019-04" db="EMBL/GenBank/DDBJ databases">
        <authorList>
            <person name="Kadobianskyi M."/>
            <person name="Schulze L."/>
            <person name="Schuelke M."/>
            <person name="Judkewitz B."/>
        </authorList>
    </citation>
    <scope>NUCLEOTIDE SEQUENCE</scope>
    <source>
        <strain evidence="10">Bolton</strain>
        <tissue evidence="10">Whole-body</tissue>
    </source>
</reference>
<evidence type="ECO:0000256" key="4">
    <source>
        <dbReference type="ARBA" id="ARBA00022859"/>
    </source>
</evidence>
<feature type="transmembrane region" description="Helical" evidence="8">
    <location>
        <begin position="200"/>
        <end position="224"/>
    </location>
</feature>
<accession>A0A553R5B6</accession>
<evidence type="ECO:0000256" key="5">
    <source>
        <dbReference type="ARBA" id="ARBA00023136"/>
    </source>
</evidence>
<dbReference type="PANTHER" id="PTHR19433:SF111">
    <property type="entry name" value="T CELL RECEPTOR ALPHA VARIABLE 4"/>
    <property type="match status" value="1"/>
</dbReference>
<dbReference type="Pfam" id="PF07686">
    <property type="entry name" value="V-set"/>
    <property type="match status" value="1"/>
</dbReference>
<evidence type="ECO:0000256" key="1">
    <source>
        <dbReference type="ARBA" id="ARBA00004236"/>
    </source>
</evidence>
<dbReference type="GO" id="GO:0002376">
    <property type="term" value="P:immune system process"/>
    <property type="evidence" value="ECO:0007669"/>
    <property type="project" value="UniProtKB-KW"/>
</dbReference>
<evidence type="ECO:0000313" key="10">
    <source>
        <dbReference type="EMBL" id="TRY97372.1"/>
    </source>
</evidence>
<dbReference type="AlphaFoldDB" id="A0A553R5B6"/>
<dbReference type="InterPro" id="IPR013783">
    <property type="entry name" value="Ig-like_fold"/>
</dbReference>
<dbReference type="Gene3D" id="2.60.40.10">
    <property type="entry name" value="Immunoglobulins"/>
    <property type="match status" value="1"/>
</dbReference>
<comment type="caution">
    <text evidence="10">The sequence shown here is derived from an EMBL/GenBank/DDBJ whole genome shotgun (WGS) entry which is preliminary data.</text>
</comment>
<evidence type="ECO:0000256" key="2">
    <source>
        <dbReference type="ARBA" id="ARBA00022475"/>
    </source>
</evidence>
<dbReference type="EMBL" id="SRMA01025231">
    <property type="protein sequence ID" value="TRY97371.1"/>
    <property type="molecule type" value="Genomic_DNA"/>
</dbReference>
<keyword evidence="3" id="KW-0732">Signal</keyword>
<dbReference type="SMART" id="SM00409">
    <property type="entry name" value="IG"/>
    <property type="match status" value="1"/>
</dbReference>
<evidence type="ECO:0000256" key="3">
    <source>
        <dbReference type="ARBA" id="ARBA00022729"/>
    </source>
</evidence>
<dbReference type="Proteomes" id="UP000316079">
    <property type="component" value="Unassembled WGS sequence"/>
</dbReference>
<dbReference type="InterPro" id="IPR052051">
    <property type="entry name" value="TCR_complex_component"/>
</dbReference>
<comment type="subcellular location">
    <subcellularLocation>
        <location evidence="1">Cell membrane</location>
    </subcellularLocation>
</comment>
<sequence length="243" mass="27316">MYTKKTSGLYDVQSQCVLGVEKQPRVSFPAACVRSTIYSTTDAMNTFILLFIFFSCWLMQIQRSGASETSPEVVRVEMGDTITLSCNMKGRNAIAWYHQNSEELKLLISAEKHKTGSKLDPDFISDEARLKLVHDMAVYNVSLVISQATKSDLGLYFCGTNSDLPEMHFDKPIRVQDHQEETMPEEDCSKAEELTQTERGLMFSGIALAFLAFFVTTVIAGGTIHRRGWQKGFEAAERNSLKE</sequence>
<keyword evidence="2" id="KW-1003">Cell membrane</keyword>
<evidence type="ECO:0000256" key="7">
    <source>
        <dbReference type="ARBA" id="ARBA00023180"/>
    </source>
</evidence>
<reference evidence="10 11" key="1">
    <citation type="journal article" date="2019" name="Sci. Data">
        <title>Hybrid genome assembly and annotation of Danionella translucida.</title>
        <authorList>
            <person name="Kadobianskyi M."/>
            <person name="Schulze L."/>
            <person name="Schuelke M."/>
            <person name="Judkewitz B."/>
        </authorList>
    </citation>
    <scope>NUCLEOTIDE SEQUENCE [LARGE SCALE GENOMIC DNA]</scope>
    <source>
        <strain evidence="10 11">Bolton</strain>
    </source>
</reference>
<feature type="transmembrane region" description="Helical" evidence="8">
    <location>
        <begin position="43"/>
        <end position="61"/>
    </location>
</feature>
<keyword evidence="8" id="KW-1133">Transmembrane helix</keyword>
<dbReference type="InterPro" id="IPR007110">
    <property type="entry name" value="Ig-like_dom"/>
</dbReference>
<dbReference type="GO" id="GO:0009617">
    <property type="term" value="P:response to bacterium"/>
    <property type="evidence" value="ECO:0007669"/>
    <property type="project" value="TreeGrafter"/>
</dbReference>
<dbReference type="SMART" id="SM00406">
    <property type="entry name" value="IGv"/>
    <property type="match status" value="1"/>
</dbReference>
<keyword evidence="7" id="KW-0325">Glycoprotein</keyword>
<organism evidence="10 11">
    <name type="scientific">Danionella cerebrum</name>
    <dbReference type="NCBI Taxonomy" id="2873325"/>
    <lineage>
        <taxon>Eukaryota</taxon>
        <taxon>Metazoa</taxon>
        <taxon>Chordata</taxon>
        <taxon>Craniata</taxon>
        <taxon>Vertebrata</taxon>
        <taxon>Euteleostomi</taxon>
        <taxon>Actinopterygii</taxon>
        <taxon>Neopterygii</taxon>
        <taxon>Teleostei</taxon>
        <taxon>Ostariophysi</taxon>
        <taxon>Cypriniformes</taxon>
        <taxon>Danionidae</taxon>
        <taxon>Danioninae</taxon>
        <taxon>Danionella</taxon>
    </lineage>
</organism>
<proteinExistence type="predicted"/>
<name>A0A553R5B6_9TELE</name>
<keyword evidence="8" id="KW-0812">Transmembrane</keyword>
<evidence type="ECO:0000313" key="11">
    <source>
        <dbReference type="Proteomes" id="UP000316079"/>
    </source>
</evidence>
<gene>
    <name evidence="10" type="ORF">DNTS_032895</name>
</gene>
<keyword evidence="11" id="KW-1185">Reference proteome</keyword>
<protein>
    <recommendedName>
        <fullName evidence="9">Ig-like domain-containing protein</fullName>
    </recommendedName>
</protein>
<evidence type="ECO:0000256" key="6">
    <source>
        <dbReference type="ARBA" id="ARBA00023157"/>
    </source>
</evidence>
<dbReference type="EMBL" id="SRMA01025231">
    <property type="protein sequence ID" value="TRY97372.1"/>
    <property type="molecule type" value="Genomic_DNA"/>
</dbReference>
<dbReference type="InterPro" id="IPR013106">
    <property type="entry name" value="Ig_V-set"/>
</dbReference>
<evidence type="ECO:0000259" key="9">
    <source>
        <dbReference type="PROSITE" id="PS50835"/>
    </source>
</evidence>
<dbReference type="GO" id="GO:0005886">
    <property type="term" value="C:plasma membrane"/>
    <property type="evidence" value="ECO:0007669"/>
    <property type="project" value="UniProtKB-SubCell"/>
</dbReference>
<keyword evidence="5 8" id="KW-0472">Membrane</keyword>
<keyword evidence="4" id="KW-0391">Immunity</keyword>
<dbReference type="PROSITE" id="PS50835">
    <property type="entry name" value="IG_LIKE"/>
    <property type="match status" value="1"/>
</dbReference>
<dbReference type="InterPro" id="IPR036179">
    <property type="entry name" value="Ig-like_dom_sf"/>
</dbReference>